<dbReference type="EMBL" id="CP029543">
    <property type="protein sequence ID" value="AWV48380.1"/>
    <property type="molecule type" value="Genomic_DNA"/>
</dbReference>
<dbReference type="Proteomes" id="UP000249682">
    <property type="component" value="Chromosome"/>
</dbReference>
<protein>
    <submittedName>
        <fullName evidence="1">Uncharacterized protein</fullName>
    </submittedName>
</protein>
<dbReference type="RefSeq" id="WP_041323092.1">
    <property type="nucleotide sequence ID" value="NZ_CP029543.1"/>
</dbReference>
<organism evidence="1 2">
    <name type="scientific">Mycobacterium leprae</name>
    <dbReference type="NCBI Taxonomy" id="1769"/>
    <lineage>
        <taxon>Bacteria</taxon>
        <taxon>Bacillati</taxon>
        <taxon>Actinomycetota</taxon>
        <taxon>Actinomycetes</taxon>
        <taxon>Mycobacteriales</taxon>
        <taxon>Mycobacteriaceae</taxon>
        <taxon>Mycobacterium</taxon>
    </lineage>
</organism>
<proteinExistence type="predicted"/>
<dbReference type="AlphaFoldDB" id="A0AAD0P599"/>
<sequence>MRNVDNKEFFHSISIERHGAVSGRGAPIVSNDGDIAGAERFDQGKQIALGYFDLSRDQGFLWDGARRTNGLTARVPLRGDPWTKIVPGVRPFRKAMQHAHKLPPSLPRN</sequence>
<name>A0AAD0P599_MYCLR</name>
<gene>
    <name evidence="1" type="ORF">DIJ64_10840</name>
</gene>
<evidence type="ECO:0000313" key="1">
    <source>
        <dbReference type="EMBL" id="AWV48380.1"/>
    </source>
</evidence>
<evidence type="ECO:0000313" key="2">
    <source>
        <dbReference type="Proteomes" id="UP000249682"/>
    </source>
</evidence>
<reference evidence="1 2" key="1">
    <citation type="submission" date="2018-05" db="EMBL/GenBank/DDBJ databases">
        <title>Evolution of small genomes with special reference to Mycobacterium leprae.</title>
        <authorList>
            <person name="Mohanty P.S."/>
            <person name="Bansal A.K."/>
            <person name="Gupta U.D."/>
            <person name="Naaz F."/>
            <person name="Dwivedi V.D."/>
            <person name="Singh H."/>
            <person name="Gupta G."/>
            <person name="Sharma S."/>
            <person name="Arora M."/>
        </authorList>
    </citation>
    <scope>NUCLEOTIDE SEQUENCE [LARGE SCALE GENOMIC DNA]</scope>
    <source>
        <strain evidence="1 2">MRHRU-235-G</strain>
    </source>
</reference>
<accession>A0AAD0P599</accession>